<dbReference type="PROSITE" id="PS50088">
    <property type="entry name" value="ANK_REPEAT"/>
    <property type="match status" value="6"/>
</dbReference>
<keyword evidence="2" id="KW-0812">Transmembrane</keyword>
<feature type="repeat" description="ANK" evidence="1">
    <location>
        <begin position="508"/>
        <end position="536"/>
    </location>
</feature>
<feature type="transmembrane region" description="Helical" evidence="2">
    <location>
        <begin position="141"/>
        <end position="164"/>
    </location>
</feature>
<evidence type="ECO:0008006" key="5">
    <source>
        <dbReference type="Google" id="ProtNLM"/>
    </source>
</evidence>
<sequence length="922" mass="98521">MSSVPWFGAHPLSVASYNRLLRRLHWCLKRNTTIPGTCALGAAQAVARASASLGEVGAEGWTALHAALATGSEDTVRRLLESGVDVCSARLPSPNFLFDLLYLLARILWVISICTVAIPVAPRVLFWNADGDLNLEITAHTPFSTLCLSLSCAVIFYISSYIYYSGTPITPSLAQAAIQFNWDSEFSIVLLIDAGLDLDEQDKLLLWTHAARKGYTGIAQRLLQQGWAVDHIISEPESFEHPPPLMTSLHRACGASHKDLVQLLLSHGACPTARDSFGRTPLLLAAQRWYSRFGCQIVDSDAIIACLLSTKAINSINSIQPGEQTRLSSPRSPLACAAFVQRISAVRLLLAKGADPDLADMSGITALHQASVVVCKDDAVSLLDELLKYGANVNAITAEGWTALGFVAQNGMSPAAANRLLKAGAHVHIGGGPMGSPLQVAGRYDICNDLILRCLLEAGAEVNGIGGEYGTALQAALQSSNGGHETLVLNSACVLLEYNADVNLTPEGQVSPLTAAAMRNFVEVVRLLLRHGARVENGVLDLDKRSGNRGVVPTSPLSYVPAYYPEIFKLLLAHGALAQCERVAPIGPTGMTVLEAACMGIGARCLTTAALLIEAGADVNSTGSYGASPLHRAAYCCSAGHISLLCSKGADATAYFPAYGTPFHSFCKGFKRNGRGMQEEEVDTILDALLQGSGTYAIELVDSDGATPLHLLAASADETRSIYNAAWHTSEDSLSLSIKPITRLLGSLGSRQHLIQAQDHRGRTPFHIAAASGDRDILKLFHSHSLNFSESNVYPFERDSRENAVVVSAQDEDGWTALHHAAANGRDLACRFLLDEAYADSGILDNDGRTAAQIARQNGHVDIARYISDFGTVEAEGENEGAKIADGNQEQERHVPRVELGSLQVIYCVGVAIVALFIFSNA</sequence>
<feature type="repeat" description="ANK" evidence="1">
    <location>
        <begin position="329"/>
        <end position="361"/>
    </location>
</feature>
<dbReference type="SUPFAM" id="SSF48403">
    <property type="entry name" value="Ankyrin repeat"/>
    <property type="match status" value="3"/>
</dbReference>
<feature type="repeat" description="ANK" evidence="1">
    <location>
        <begin position="761"/>
        <end position="793"/>
    </location>
</feature>
<keyword evidence="2" id="KW-0472">Membrane</keyword>
<reference evidence="3" key="1">
    <citation type="submission" date="2021-03" db="EMBL/GenBank/DDBJ databases">
        <title>Comparative genomics and phylogenomic investigation of the class Geoglossomycetes provide insights into ecological specialization and systematics.</title>
        <authorList>
            <person name="Melie T."/>
            <person name="Pirro S."/>
            <person name="Miller A.N."/>
            <person name="Quandt A."/>
        </authorList>
    </citation>
    <scope>NUCLEOTIDE SEQUENCE</scope>
    <source>
        <strain evidence="3">GBOQ0MN5Z8</strain>
    </source>
</reference>
<dbReference type="AlphaFoldDB" id="A0A9P8I0A7"/>
<evidence type="ECO:0000313" key="3">
    <source>
        <dbReference type="EMBL" id="KAH0536063.1"/>
    </source>
</evidence>
<keyword evidence="1" id="KW-0040">ANK repeat</keyword>
<protein>
    <recommendedName>
        <fullName evidence="5">Ankyrin</fullName>
    </recommendedName>
</protein>
<feature type="repeat" description="ANK" evidence="1">
    <location>
        <begin position="362"/>
        <end position="398"/>
    </location>
</feature>
<evidence type="ECO:0000256" key="1">
    <source>
        <dbReference type="PROSITE-ProRule" id="PRU00023"/>
    </source>
</evidence>
<dbReference type="Gene3D" id="1.25.40.20">
    <property type="entry name" value="Ankyrin repeat-containing domain"/>
    <property type="match status" value="4"/>
</dbReference>
<organism evidence="3 4">
    <name type="scientific">Glutinoglossum americanum</name>
    <dbReference type="NCBI Taxonomy" id="1670608"/>
    <lineage>
        <taxon>Eukaryota</taxon>
        <taxon>Fungi</taxon>
        <taxon>Dikarya</taxon>
        <taxon>Ascomycota</taxon>
        <taxon>Pezizomycotina</taxon>
        <taxon>Geoglossomycetes</taxon>
        <taxon>Geoglossales</taxon>
        <taxon>Geoglossaceae</taxon>
        <taxon>Glutinoglossum</taxon>
    </lineage>
</organism>
<dbReference type="PANTHER" id="PTHR24133:SF40">
    <property type="entry name" value="ANKYRIN REPEAT DOMAIN 44"/>
    <property type="match status" value="1"/>
</dbReference>
<dbReference type="PROSITE" id="PS50297">
    <property type="entry name" value="ANK_REP_REGION"/>
    <property type="match status" value="3"/>
</dbReference>
<feature type="transmembrane region" description="Helical" evidence="2">
    <location>
        <begin position="100"/>
        <end position="121"/>
    </location>
</feature>
<dbReference type="PANTHER" id="PTHR24133">
    <property type="entry name" value="ANKYRIN DOMAIN-CONTAINING"/>
    <property type="match status" value="1"/>
</dbReference>
<dbReference type="InterPro" id="IPR052391">
    <property type="entry name" value="E3_Ligase-Neurotoxin"/>
</dbReference>
<accession>A0A9P8I0A7</accession>
<comment type="caution">
    <text evidence="3">The sequence shown here is derived from an EMBL/GenBank/DDBJ whole genome shotgun (WGS) entry which is preliminary data.</text>
</comment>
<name>A0A9P8I0A7_9PEZI</name>
<feature type="repeat" description="ANK" evidence="1">
    <location>
        <begin position="244"/>
        <end position="276"/>
    </location>
</feature>
<dbReference type="EMBL" id="JAGHQL010000238">
    <property type="protein sequence ID" value="KAH0536063.1"/>
    <property type="molecule type" value="Genomic_DNA"/>
</dbReference>
<keyword evidence="4" id="KW-1185">Reference proteome</keyword>
<evidence type="ECO:0000256" key="2">
    <source>
        <dbReference type="SAM" id="Phobius"/>
    </source>
</evidence>
<feature type="repeat" description="ANK" evidence="1">
    <location>
        <begin position="59"/>
        <end position="86"/>
    </location>
</feature>
<dbReference type="Pfam" id="PF12796">
    <property type="entry name" value="Ank_2"/>
    <property type="match status" value="4"/>
</dbReference>
<dbReference type="Pfam" id="PF00023">
    <property type="entry name" value="Ank"/>
    <property type="match status" value="2"/>
</dbReference>
<proteinExistence type="predicted"/>
<dbReference type="Proteomes" id="UP000698800">
    <property type="component" value="Unassembled WGS sequence"/>
</dbReference>
<feature type="transmembrane region" description="Helical" evidence="2">
    <location>
        <begin position="900"/>
        <end position="919"/>
    </location>
</feature>
<evidence type="ECO:0000313" key="4">
    <source>
        <dbReference type="Proteomes" id="UP000698800"/>
    </source>
</evidence>
<dbReference type="InterPro" id="IPR002110">
    <property type="entry name" value="Ankyrin_rpt"/>
</dbReference>
<gene>
    <name evidence="3" type="ORF">FGG08_007029</name>
</gene>
<dbReference type="SMART" id="SM00248">
    <property type="entry name" value="ANK"/>
    <property type="match status" value="14"/>
</dbReference>
<keyword evidence="2" id="KW-1133">Transmembrane helix</keyword>
<dbReference type="InterPro" id="IPR036770">
    <property type="entry name" value="Ankyrin_rpt-contain_sf"/>
</dbReference>
<dbReference type="OrthoDB" id="3647333at2759"/>